<comment type="caution">
    <text evidence="1">The sequence shown here is derived from an EMBL/GenBank/DDBJ whole genome shotgun (WGS) entry which is preliminary data.</text>
</comment>
<organism evidence="1 2">
    <name type="scientific">Leyella stercorea DSM 18206</name>
    <dbReference type="NCBI Taxonomy" id="1002367"/>
    <lineage>
        <taxon>Bacteria</taxon>
        <taxon>Pseudomonadati</taxon>
        <taxon>Bacteroidota</taxon>
        <taxon>Bacteroidia</taxon>
        <taxon>Bacteroidales</taxon>
        <taxon>Prevotellaceae</taxon>
        <taxon>Leyella</taxon>
    </lineage>
</organism>
<protein>
    <submittedName>
        <fullName evidence="1">Uncharacterized protein</fullName>
    </submittedName>
</protein>
<evidence type="ECO:0000313" key="1">
    <source>
        <dbReference type="EMBL" id="EHJ35801.1"/>
    </source>
</evidence>
<evidence type="ECO:0000313" key="2">
    <source>
        <dbReference type="Proteomes" id="UP000004407"/>
    </source>
</evidence>
<name>G6B1V3_9BACT</name>
<dbReference type="Proteomes" id="UP000004407">
    <property type="component" value="Unassembled WGS sequence"/>
</dbReference>
<accession>G6B1V3</accession>
<sequence>MIRVDRYEHPRRSLRASASVVTSIRVGRYEHLRRSIRASASVDADGYNKGFLGQLSRA</sequence>
<proteinExistence type="predicted"/>
<dbReference type="AlphaFoldDB" id="G6B1V3"/>
<dbReference type="HOGENOM" id="CLU_2975570_0_0_10"/>
<gene>
    <name evidence="1" type="ORF">HMPREF0673_02884</name>
</gene>
<reference evidence="1 2" key="1">
    <citation type="submission" date="2011-08" db="EMBL/GenBank/DDBJ databases">
        <authorList>
            <person name="Weinstock G."/>
            <person name="Sodergren E."/>
            <person name="Clifton S."/>
            <person name="Fulton L."/>
            <person name="Fulton B."/>
            <person name="Courtney L."/>
            <person name="Fronick C."/>
            <person name="Harrison M."/>
            <person name="Strong C."/>
            <person name="Farmer C."/>
            <person name="Delahaunty K."/>
            <person name="Markovic C."/>
            <person name="Hall O."/>
            <person name="Minx P."/>
            <person name="Tomlinson C."/>
            <person name="Mitreva M."/>
            <person name="Hou S."/>
            <person name="Chen J."/>
            <person name="Wollam A."/>
            <person name="Pepin K.H."/>
            <person name="Johnson M."/>
            <person name="Bhonagiri V."/>
            <person name="Zhang X."/>
            <person name="Suruliraj S."/>
            <person name="Warren W."/>
            <person name="Chinwalla A."/>
            <person name="Mardis E.R."/>
            <person name="Wilson R.K."/>
        </authorList>
    </citation>
    <scope>NUCLEOTIDE SEQUENCE [LARGE SCALE GENOMIC DNA]</scope>
    <source>
        <strain evidence="1 2">DSM 18206</strain>
    </source>
</reference>
<dbReference type="EMBL" id="AFZZ01000253">
    <property type="protein sequence ID" value="EHJ35801.1"/>
    <property type="molecule type" value="Genomic_DNA"/>
</dbReference>